<dbReference type="PROSITE" id="PS00197">
    <property type="entry name" value="2FE2S_FER_1"/>
    <property type="match status" value="1"/>
</dbReference>
<keyword evidence="2" id="KW-0813">Transport</keyword>
<dbReference type="PROSITE" id="PS51085">
    <property type="entry name" value="2FE2S_FER_2"/>
    <property type="match status" value="1"/>
</dbReference>
<evidence type="ECO:0000256" key="2">
    <source>
        <dbReference type="ARBA" id="ARBA00022448"/>
    </source>
</evidence>
<dbReference type="CDD" id="cd00207">
    <property type="entry name" value="fer2"/>
    <property type="match status" value="1"/>
</dbReference>
<keyword evidence="10" id="KW-0560">Oxidoreductase</keyword>
<dbReference type="Pfam" id="PF00111">
    <property type="entry name" value="Fer2"/>
    <property type="match status" value="1"/>
</dbReference>
<keyword evidence="7" id="KW-0411">Iron-sulfur</keyword>
<feature type="domain" description="2Fe-2S ferredoxin-type" evidence="9">
    <location>
        <begin position="17"/>
        <end position="101"/>
    </location>
</feature>
<dbReference type="InterPro" id="IPR036010">
    <property type="entry name" value="2Fe-2S_ferredoxin-like_sf"/>
</dbReference>
<evidence type="ECO:0000313" key="10">
    <source>
        <dbReference type="EMBL" id="PJE79358.1"/>
    </source>
</evidence>
<proteinExistence type="inferred from homology"/>
<dbReference type="GO" id="GO:0046872">
    <property type="term" value="F:metal ion binding"/>
    <property type="evidence" value="ECO:0007669"/>
    <property type="project" value="UniProtKB-KW"/>
</dbReference>
<keyword evidence="3" id="KW-0001">2Fe-2S</keyword>
<dbReference type="PANTHER" id="PTHR43112:SF3">
    <property type="entry name" value="FERREDOXIN-2, CHLOROPLASTIC"/>
    <property type="match status" value="1"/>
</dbReference>
<evidence type="ECO:0000259" key="9">
    <source>
        <dbReference type="PROSITE" id="PS51085"/>
    </source>
</evidence>
<comment type="cofactor">
    <cofactor evidence="8">
        <name>[2Fe-2S] cluster</name>
        <dbReference type="ChEBI" id="CHEBI:190135"/>
    </cofactor>
</comment>
<dbReference type="SUPFAM" id="SSF54292">
    <property type="entry name" value="2Fe-2S ferredoxin-like"/>
    <property type="match status" value="1"/>
</dbReference>
<comment type="caution">
    <text evidence="10">The sequence shown here is derived from an EMBL/GenBank/DDBJ whole genome shotgun (WGS) entry which is preliminary data.</text>
</comment>
<evidence type="ECO:0000256" key="4">
    <source>
        <dbReference type="ARBA" id="ARBA00022723"/>
    </source>
</evidence>
<reference evidence="10" key="1">
    <citation type="journal article" date="2017" name="Appl. Environ. Microbiol.">
        <title>Molecular characterization of an Endozoicomonas-like organism causing infection in king scallop Pecten maximus L.</title>
        <authorList>
            <person name="Cano I."/>
            <person name="van Aerle R."/>
            <person name="Ross S."/>
            <person name="Verner-Jeffreys D.W."/>
            <person name="Paley R.K."/>
            <person name="Rimmer G."/>
            <person name="Ryder D."/>
            <person name="Hooper P."/>
            <person name="Stone D."/>
            <person name="Feist S.W."/>
        </authorList>
    </citation>
    <scope>NUCLEOTIDE SEQUENCE</scope>
</reference>
<dbReference type="InterPro" id="IPR001041">
    <property type="entry name" value="2Fe-2S_ferredoxin-type"/>
</dbReference>
<dbReference type="PANTHER" id="PTHR43112">
    <property type="entry name" value="FERREDOXIN"/>
    <property type="match status" value="1"/>
</dbReference>
<dbReference type="GO" id="GO:0016491">
    <property type="term" value="F:oxidoreductase activity"/>
    <property type="evidence" value="ECO:0007669"/>
    <property type="project" value="UniProtKB-KW"/>
</dbReference>
<evidence type="ECO:0000256" key="1">
    <source>
        <dbReference type="ARBA" id="ARBA00007874"/>
    </source>
</evidence>
<evidence type="ECO:0000256" key="7">
    <source>
        <dbReference type="ARBA" id="ARBA00023014"/>
    </source>
</evidence>
<protein>
    <submittedName>
        <fullName evidence="10">CDP-6-deoxy-L-threo-D-glycero-4-hexulose-3-dehydrase reductase</fullName>
        <ecNumber evidence="10">1.17.1.-</ecNumber>
    </submittedName>
</protein>
<dbReference type="AlphaFoldDB" id="A0A2H9T865"/>
<keyword evidence="4" id="KW-0479">Metal-binding</keyword>
<name>A0A2H9T865_9ZZZZ</name>
<evidence type="ECO:0000256" key="3">
    <source>
        <dbReference type="ARBA" id="ARBA00022714"/>
    </source>
</evidence>
<keyword evidence="5" id="KW-0249">Electron transport</keyword>
<dbReference type="InterPro" id="IPR006058">
    <property type="entry name" value="2Fe2S_fd_BS"/>
</dbReference>
<dbReference type="EMBL" id="NSIT01000075">
    <property type="protein sequence ID" value="PJE79358.1"/>
    <property type="molecule type" value="Genomic_DNA"/>
</dbReference>
<organism evidence="10">
    <name type="scientific">invertebrate metagenome</name>
    <dbReference type="NCBI Taxonomy" id="1711999"/>
    <lineage>
        <taxon>unclassified sequences</taxon>
        <taxon>metagenomes</taxon>
        <taxon>organismal metagenomes</taxon>
    </lineage>
</organism>
<keyword evidence="6" id="KW-0408">Iron</keyword>
<accession>A0A2H9T865</accession>
<evidence type="ECO:0000256" key="6">
    <source>
        <dbReference type="ARBA" id="ARBA00023004"/>
    </source>
</evidence>
<comment type="similarity">
    <text evidence="1">Belongs to the 2Fe2S plant-type ferredoxin family.</text>
</comment>
<dbReference type="Gene3D" id="3.10.20.30">
    <property type="match status" value="1"/>
</dbReference>
<dbReference type="GO" id="GO:0051537">
    <property type="term" value="F:2 iron, 2 sulfur cluster binding"/>
    <property type="evidence" value="ECO:0007669"/>
    <property type="project" value="UniProtKB-KW"/>
</dbReference>
<gene>
    <name evidence="10" type="primary">ascD_3</name>
    <name evidence="10" type="ORF">CI610_01680</name>
</gene>
<dbReference type="EC" id="1.17.1.-" evidence="10"/>
<dbReference type="InterPro" id="IPR012675">
    <property type="entry name" value="Beta-grasp_dom_sf"/>
</dbReference>
<evidence type="ECO:0000256" key="8">
    <source>
        <dbReference type="ARBA" id="ARBA00034078"/>
    </source>
</evidence>
<evidence type="ECO:0000256" key="5">
    <source>
        <dbReference type="ARBA" id="ARBA00022982"/>
    </source>
</evidence>
<sequence length="101" mass="11011">MLFSQNDHGDMPENKTFKITLSRSGRVIPVTADMTLLDAFIKEKAPVIFACREGVCGVCKVRIEKGEVTSEGQTALTANEEKKGYVLSCCSKPKTDVTIAI</sequence>